<reference evidence="1 2" key="1">
    <citation type="journal article" date="2019" name="Sci. Rep.">
        <title>Orb-weaving spider Araneus ventricosus genome elucidates the spidroin gene catalogue.</title>
        <authorList>
            <person name="Kono N."/>
            <person name="Nakamura H."/>
            <person name="Ohtoshi R."/>
            <person name="Moran D.A.P."/>
            <person name="Shinohara A."/>
            <person name="Yoshida Y."/>
            <person name="Fujiwara M."/>
            <person name="Mori M."/>
            <person name="Tomita M."/>
            <person name="Arakawa K."/>
        </authorList>
    </citation>
    <scope>NUCLEOTIDE SEQUENCE [LARGE SCALE GENOMIC DNA]</scope>
</reference>
<name>A0A4Y1ZM20_ARAVE</name>
<comment type="caution">
    <text evidence="1">The sequence shown here is derived from an EMBL/GenBank/DDBJ whole genome shotgun (WGS) entry which is preliminary data.</text>
</comment>
<protein>
    <submittedName>
        <fullName evidence="1">Uncharacterized protein</fullName>
    </submittedName>
</protein>
<proteinExistence type="predicted"/>
<gene>
    <name evidence="1" type="ORF">AVEN_44333_1</name>
</gene>
<accession>A0A4Y1ZM20</accession>
<evidence type="ECO:0000313" key="1">
    <source>
        <dbReference type="EMBL" id="GBL56860.1"/>
    </source>
</evidence>
<dbReference type="AlphaFoldDB" id="A0A4Y1ZM20"/>
<dbReference type="EMBL" id="BGPR01075705">
    <property type="protein sequence ID" value="GBL56860.1"/>
    <property type="molecule type" value="Genomic_DNA"/>
</dbReference>
<dbReference type="Proteomes" id="UP000499080">
    <property type="component" value="Unassembled WGS sequence"/>
</dbReference>
<feature type="non-terminal residue" evidence="1">
    <location>
        <position position="1"/>
    </location>
</feature>
<keyword evidence="2" id="KW-1185">Reference proteome</keyword>
<sequence>NKRRVLYDDWSEQASTNSNIQRMHVARDYRHSEPPFKGKVKLWVPHRDKVPAPTPLLGSNYLSRHQVSVLPRPPYFSDLAPCCITIYHRRKICLRDNDSQVPEK</sequence>
<evidence type="ECO:0000313" key="2">
    <source>
        <dbReference type="Proteomes" id="UP000499080"/>
    </source>
</evidence>
<organism evidence="1 2">
    <name type="scientific">Araneus ventricosus</name>
    <name type="common">Orbweaver spider</name>
    <name type="synonym">Epeira ventricosa</name>
    <dbReference type="NCBI Taxonomy" id="182803"/>
    <lineage>
        <taxon>Eukaryota</taxon>
        <taxon>Metazoa</taxon>
        <taxon>Ecdysozoa</taxon>
        <taxon>Arthropoda</taxon>
        <taxon>Chelicerata</taxon>
        <taxon>Arachnida</taxon>
        <taxon>Araneae</taxon>
        <taxon>Araneomorphae</taxon>
        <taxon>Entelegynae</taxon>
        <taxon>Araneoidea</taxon>
        <taxon>Araneidae</taxon>
        <taxon>Araneus</taxon>
    </lineage>
</organism>